<dbReference type="Gene3D" id="2.40.170.20">
    <property type="entry name" value="TonB-dependent receptor, beta-barrel domain"/>
    <property type="match status" value="1"/>
</dbReference>
<dbReference type="NCBIfam" id="TIGR04056">
    <property type="entry name" value="OMP_RagA_SusC"/>
    <property type="match status" value="1"/>
</dbReference>
<evidence type="ECO:0000256" key="7">
    <source>
        <dbReference type="ARBA" id="ARBA00023237"/>
    </source>
</evidence>
<dbReference type="Proteomes" id="UP000677244">
    <property type="component" value="Unassembled WGS sequence"/>
</dbReference>
<keyword evidence="10" id="KW-0732">Signal</keyword>
<dbReference type="NCBIfam" id="TIGR04057">
    <property type="entry name" value="SusC_RagA_signa"/>
    <property type="match status" value="1"/>
</dbReference>
<dbReference type="Pfam" id="PF00593">
    <property type="entry name" value="TonB_dep_Rec_b-barrel"/>
    <property type="match status" value="1"/>
</dbReference>
<dbReference type="InterPro" id="IPR023996">
    <property type="entry name" value="TonB-dep_OMP_SusC/RagA"/>
</dbReference>
<evidence type="ECO:0000256" key="5">
    <source>
        <dbReference type="ARBA" id="ARBA00023077"/>
    </source>
</evidence>
<dbReference type="SUPFAM" id="SSF49464">
    <property type="entry name" value="Carboxypeptidase regulatory domain-like"/>
    <property type="match status" value="1"/>
</dbReference>
<reference evidence="13 14" key="1">
    <citation type="submission" date="2021-03" db="EMBL/GenBank/DDBJ databases">
        <title>Assistant Professor.</title>
        <authorList>
            <person name="Huq M.A."/>
        </authorList>
    </citation>
    <scope>NUCLEOTIDE SEQUENCE [LARGE SCALE GENOMIC DNA]</scope>
    <source>
        <strain evidence="13 14">MAH-29</strain>
    </source>
</reference>
<dbReference type="InterPro" id="IPR012910">
    <property type="entry name" value="Plug_dom"/>
</dbReference>
<evidence type="ECO:0000256" key="4">
    <source>
        <dbReference type="ARBA" id="ARBA00022692"/>
    </source>
</evidence>
<dbReference type="InterPro" id="IPR039426">
    <property type="entry name" value="TonB-dep_rcpt-like"/>
</dbReference>
<keyword evidence="7 8" id="KW-0998">Cell outer membrane</keyword>
<dbReference type="EMBL" id="JAGHKO010000001">
    <property type="protein sequence ID" value="MBO9200617.1"/>
    <property type="molecule type" value="Genomic_DNA"/>
</dbReference>
<dbReference type="InterPro" id="IPR008969">
    <property type="entry name" value="CarboxyPept-like_regulatory"/>
</dbReference>
<keyword evidence="14" id="KW-1185">Reference proteome</keyword>
<evidence type="ECO:0000256" key="1">
    <source>
        <dbReference type="ARBA" id="ARBA00004571"/>
    </source>
</evidence>
<dbReference type="Pfam" id="PF13715">
    <property type="entry name" value="CarbopepD_reg_2"/>
    <property type="match status" value="1"/>
</dbReference>
<proteinExistence type="inferred from homology"/>
<keyword evidence="2 8" id="KW-0813">Transport</keyword>
<evidence type="ECO:0000256" key="2">
    <source>
        <dbReference type="ARBA" id="ARBA00022448"/>
    </source>
</evidence>
<evidence type="ECO:0000313" key="14">
    <source>
        <dbReference type="Proteomes" id="UP000677244"/>
    </source>
</evidence>
<evidence type="ECO:0000259" key="11">
    <source>
        <dbReference type="Pfam" id="PF00593"/>
    </source>
</evidence>
<evidence type="ECO:0000313" key="13">
    <source>
        <dbReference type="EMBL" id="MBO9200617.1"/>
    </source>
</evidence>
<name>A0ABS3YRU1_9BACT</name>
<dbReference type="Gene3D" id="2.170.130.10">
    <property type="entry name" value="TonB-dependent receptor, plug domain"/>
    <property type="match status" value="1"/>
</dbReference>
<protein>
    <submittedName>
        <fullName evidence="13">TonB-dependent receptor</fullName>
    </submittedName>
</protein>
<dbReference type="Gene3D" id="2.60.40.1120">
    <property type="entry name" value="Carboxypeptidase-like, regulatory domain"/>
    <property type="match status" value="1"/>
</dbReference>
<feature type="domain" description="TonB-dependent receptor-like beta-barrel" evidence="11">
    <location>
        <begin position="389"/>
        <end position="851"/>
    </location>
</feature>
<keyword evidence="3 8" id="KW-1134">Transmembrane beta strand</keyword>
<dbReference type="InterPro" id="IPR036942">
    <property type="entry name" value="Beta-barrel_TonB_sf"/>
</dbReference>
<dbReference type="InterPro" id="IPR023997">
    <property type="entry name" value="TonB-dep_OMP_SusC/RagA_CS"/>
</dbReference>
<evidence type="ECO:0000259" key="12">
    <source>
        <dbReference type="Pfam" id="PF07715"/>
    </source>
</evidence>
<dbReference type="Pfam" id="PF07715">
    <property type="entry name" value="Plug"/>
    <property type="match status" value="1"/>
</dbReference>
<dbReference type="SUPFAM" id="SSF56935">
    <property type="entry name" value="Porins"/>
    <property type="match status" value="1"/>
</dbReference>
<sequence length="1083" mass="119167">MRKLVIQTLLCLLLSLTVWSQTRMVTGKVLGKSQEPLVGATILIKGSKIYTLTNDKGLFKIAIPETGTTTLVATYVGYLNMEYVVTDQKDIKITLTQEDKKSLEEVTVINIGYGSVSKNAVTGAVSSVSAKDLKDFPVATAAEALAGKLAGVSVITSEGKPGADITIRVRGGGSITQDNSPLYIVDGIQVENALSVISPQEIQSIDVLKDVASTAVYGARGANGVVLITTKSGKNSTRTTVGLSSYAGIRNITNKLDVMNPYDYVLYQYQLYNRNTDQQTKDAFTKSYGTFEDLDIYKNVPFADWQQKIFGRDALSHTENMNIVGGNKNSNYNFTLNNYKEDGIMLNSGAKRIFAAFRYDNIATEKFRFGFNARYSRQMVWGAGTSNSGSQSNNRLRNAVRYRPYEGHGLESTIDEFDPDYANLTNLTGPTMDAWSTTKNDYNNQIITSGNAQYTIIPGLTVRTVVGITSTEKRTDQFNSAITSIARQNANMPVVQLSTNSTLTLTNTNTITYDFAIKELHKFTLLAGQEINQSNSRDFGTTMKWLPVDITDKQAFAGIQKATPPSGAVQDPPTTSESGTRLASFFGRASYNYNDKYLANFIVRRDGSSLFPAQNRNAVFPSAQLAWRISNEEFFTKLNLAWLNNLKLRASYGSGGNNRIGIDLYKTLYAASSNNGYAVTEAVTPGFASSTLANPNLKWETTVSRNLGLDMDLLNNRLSVSLDYYSNNTKDLLLTSKIAPTSGYPERLENVGKTSNKGVELQLNASVIRTTDFSYNVAFNISHNRGRIVSLGNDQYGNPKTSYTVSSGGINGFDFLADVGGPIGQFYGYVSDGRYELSDFDVTYNASANTYTYKLKADIPTDRDIALGSKDPAPGDMKLKKLSDAPGNAITEADKKVLGNAFPVVAGGLNQQFSYKNFDATVFVNFSIGNETYNANKTEFTGQYLYKDNNMLADVSNRWKWYDDNGALVTDPGKLESMNATTKFWTPPGGQYILTSYAIEDGSFLRVSNVTLGYSLPQQLLKRSKVFSRFRIYATVNNLYTFTKYTGFDPEANTRRSNPLTPGVDYAAYPRSRYMLAGIDVSF</sequence>
<dbReference type="InterPro" id="IPR037066">
    <property type="entry name" value="Plug_dom_sf"/>
</dbReference>
<evidence type="ECO:0000256" key="3">
    <source>
        <dbReference type="ARBA" id="ARBA00022452"/>
    </source>
</evidence>
<comment type="caution">
    <text evidence="13">The sequence shown here is derived from an EMBL/GenBank/DDBJ whole genome shotgun (WGS) entry which is preliminary data.</text>
</comment>
<evidence type="ECO:0000256" key="6">
    <source>
        <dbReference type="ARBA" id="ARBA00023136"/>
    </source>
</evidence>
<comment type="similarity">
    <text evidence="8 9">Belongs to the TonB-dependent receptor family.</text>
</comment>
<feature type="chain" id="PRO_5047329744" evidence="10">
    <location>
        <begin position="21"/>
        <end position="1083"/>
    </location>
</feature>
<dbReference type="PROSITE" id="PS52016">
    <property type="entry name" value="TONB_DEPENDENT_REC_3"/>
    <property type="match status" value="1"/>
</dbReference>
<keyword evidence="6 8" id="KW-0472">Membrane</keyword>
<keyword evidence="5 9" id="KW-0798">TonB box</keyword>
<feature type="domain" description="TonB-dependent receptor plug" evidence="12">
    <location>
        <begin position="118"/>
        <end position="225"/>
    </location>
</feature>
<comment type="subcellular location">
    <subcellularLocation>
        <location evidence="1 8">Cell outer membrane</location>
        <topology evidence="1 8">Multi-pass membrane protein</topology>
    </subcellularLocation>
</comment>
<evidence type="ECO:0000256" key="10">
    <source>
        <dbReference type="SAM" id="SignalP"/>
    </source>
</evidence>
<evidence type="ECO:0000256" key="8">
    <source>
        <dbReference type="PROSITE-ProRule" id="PRU01360"/>
    </source>
</evidence>
<gene>
    <name evidence="13" type="ORF">J7I42_10115</name>
</gene>
<organism evidence="13 14">
    <name type="scientific">Niastella soli</name>
    <dbReference type="NCBI Taxonomy" id="2821487"/>
    <lineage>
        <taxon>Bacteria</taxon>
        <taxon>Pseudomonadati</taxon>
        <taxon>Bacteroidota</taxon>
        <taxon>Chitinophagia</taxon>
        <taxon>Chitinophagales</taxon>
        <taxon>Chitinophagaceae</taxon>
        <taxon>Niastella</taxon>
    </lineage>
</organism>
<accession>A0ABS3YRU1</accession>
<keyword evidence="4 8" id="KW-0812">Transmembrane</keyword>
<keyword evidence="13" id="KW-0675">Receptor</keyword>
<dbReference type="RefSeq" id="WP_209138657.1">
    <property type="nucleotide sequence ID" value="NZ_JAGHKO010000001.1"/>
</dbReference>
<feature type="signal peptide" evidence="10">
    <location>
        <begin position="1"/>
        <end position="20"/>
    </location>
</feature>
<dbReference type="InterPro" id="IPR000531">
    <property type="entry name" value="Beta-barrel_TonB"/>
</dbReference>
<evidence type="ECO:0000256" key="9">
    <source>
        <dbReference type="RuleBase" id="RU003357"/>
    </source>
</evidence>